<feature type="region of interest" description="Disordered" evidence="2">
    <location>
        <begin position="1384"/>
        <end position="1442"/>
    </location>
</feature>
<reference evidence="4 5" key="1">
    <citation type="journal article" date="2015" name="Genome Biol. Evol.">
        <title>Comparative Genomics of a Bacterivorous Green Alga Reveals Evolutionary Causalities and Consequences of Phago-Mixotrophic Mode of Nutrition.</title>
        <authorList>
            <person name="Burns J.A."/>
            <person name="Paasch A."/>
            <person name="Narechania A."/>
            <person name="Kim E."/>
        </authorList>
    </citation>
    <scope>NUCLEOTIDE SEQUENCE [LARGE SCALE GENOMIC DNA]</scope>
    <source>
        <strain evidence="4 5">PLY_AMNH</strain>
    </source>
</reference>
<feature type="coiled-coil region" evidence="1">
    <location>
        <begin position="782"/>
        <end position="813"/>
    </location>
</feature>
<dbReference type="Pfam" id="PF00027">
    <property type="entry name" value="cNMP_binding"/>
    <property type="match status" value="3"/>
</dbReference>
<feature type="domain" description="Cyclic nucleotide-binding" evidence="3">
    <location>
        <begin position="443"/>
        <end position="518"/>
    </location>
</feature>
<dbReference type="PANTHER" id="PTHR24567:SF68">
    <property type="entry name" value="DNA-BINDING TRANSCRIPTIONAL DUAL REGULATOR CRP"/>
    <property type="match status" value="1"/>
</dbReference>
<evidence type="ECO:0000256" key="1">
    <source>
        <dbReference type="SAM" id="Coils"/>
    </source>
</evidence>
<accession>A0AAE0KWC3</accession>
<gene>
    <name evidence="4" type="ORF">CYMTET_28019</name>
</gene>
<dbReference type="SUPFAM" id="SSF51206">
    <property type="entry name" value="cAMP-binding domain-like"/>
    <property type="match status" value="3"/>
</dbReference>
<dbReference type="SMART" id="SM00100">
    <property type="entry name" value="cNMP"/>
    <property type="match status" value="3"/>
</dbReference>
<dbReference type="EMBL" id="LGRX02015666">
    <property type="protein sequence ID" value="KAK3263161.1"/>
    <property type="molecule type" value="Genomic_DNA"/>
</dbReference>
<proteinExistence type="predicted"/>
<dbReference type="GO" id="GO:0005829">
    <property type="term" value="C:cytosol"/>
    <property type="evidence" value="ECO:0007669"/>
    <property type="project" value="TreeGrafter"/>
</dbReference>
<dbReference type="PROSITE" id="PS50042">
    <property type="entry name" value="CNMP_BINDING_3"/>
    <property type="match status" value="3"/>
</dbReference>
<dbReference type="InterPro" id="IPR050397">
    <property type="entry name" value="Env_Response_Regulators"/>
</dbReference>
<dbReference type="PANTHER" id="PTHR24567">
    <property type="entry name" value="CRP FAMILY TRANSCRIPTIONAL REGULATORY PROTEIN"/>
    <property type="match status" value="1"/>
</dbReference>
<feature type="region of interest" description="Disordered" evidence="2">
    <location>
        <begin position="1193"/>
        <end position="1232"/>
    </location>
</feature>
<feature type="compositionally biased region" description="Basic and acidic residues" evidence="2">
    <location>
        <begin position="1072"/>
        <end position="1083"/>
    </location>
</feature>
<sequence length="1527" mass="164850">DGIWYYGLLLGKEPRGNLVVFSDGEIALCTNKETFYPKGNVESEEATSFVRSFSEQLAVCEGFETWLTTVNPKLHALYKTRDLPVSPGRSTELSMPELEGPAAVAGAAAANAAEAGAEETTAAKSDVAQADAAVVDAAAAGEAGSGAALAGAAEAVAATAGEAGSGAAQVVAAAAGAAGSGAALAGAAEAVAAAAGEAGSGTMEQPEDVLKLGTAVQSEPLLKPEDLLLRSSSKPRQRTASMAQWGALSNAVALKKHAHRTLLDVDLWAILQSWRQVWLEPGELLFKAGARASFLGIVLQGMVKLRTSDDNTPMIAMCSAGDFVGHWEFLRGEGGCRMHSARGAGRALVGVVSYKELEGLAGDCPDLLAALVMDMVQLGVRSTLRACRAAQMAFNQTVQRRRTSTIMQNIVVQHLRKEDEMLLSPAVMASLLYEAQGSTCWFGFSKEEAEVLVTFMDIRAYNAGDRVWTTGDVCRKMGLVVQGAVDLDQDGTPVGRLGRGSMFGELVLFLSVGRSKEILECATATCAAHGTRVLGFEVKQLTSLCKAHPSSASSSLDSRQAGEHHLQQLELVASPVERIPYSHDSTASLAKKAMSAQHRMMQADLKAPFTAHSLAGALDYAEVERLCNISRRAIFSPHAPLFLEGQIGRNVFLVIQGAVELKSAGGRLLQIRHAGDFAGEDAFAGVCRRSHSAFAGHSALILLVIRYKHLQSVLRLNPTLALRIQARMGEMLVTGLLNGLPDFPGQSKLVDCTCKELGEDLHKLKGLPLQERCVKDYQEAELEHAERVRRAHALKLAQAEKDAQDEKERLAKEGRPEIRIKQALTGAELLNQARQTGVPSSAKKGGSLFWRPAHHAGEERATEQLQGAPEGAPEERQHGHRRHAEERSPERQHDEDAAPGQSGAESGGSEAESDTGDSLQHGTSSAWQLHDEQFALKDRAVQEKKDKNELETEHEGNSTSSGQRRALQTKVQRSKLRRGEVTGKDADEVALRMTGLKASEGSDNRGSRRAARRAAGREVDVGTEDDDDDDDDDEASDPRSAAGAAEVRERAGRRAHHGDEKSRTAKRALAARRVEDDRHRRVIEASAMAASERPDGGAGRHRGGQKSKPKDTSQKNARKLGPELEPKPGPELEPEVDPETLWFVPDMTKAESKESYIRTRELEKQRRRRQLRIVYHRRNSAQALQGLIKDAPQDTAPEAEPHAEVHPGSGAPGPHTFSEQPAPATMRNRPLEHGGADMMVVGSRTCRTYTARSGSPLLARPGVLTAAEPLTPAALSFSPSPSKPPEALSSVPPVQLVRPMPISKAAAAREATERARLASDQAFKEEMSSEAEPILIPCKLQRDCENRPPPGPAMRRSEAADPMLKNPKWLEQEHVNTYAWGIRNAGSPEGVRPSEARETRHAQSATSDSTKRKETTRVLEGSASSSRLPTLSPSPGRPWTSPYAARVYEKQRPLELGGAYTERFGGLYTSHSTSQLHETSRRLEGTEKGKFGKYIGESHSFTDRVISTVRTKRKIALESGRKSRPLY</sequence>
<keyword evidence="5" id="KW-1185">Reference proteome</keyword>
<name>A0AAE0KWC3_9CHLO</name>
<dbReference type="CDD" id="cd00038">
    <property type="entry name" value="CAP_ED"/>
    <property type="match status" value="3"/>
</dbReference>
<dbReference type="Gene3D" id="2.60.120.10">
    <property type="entry name" value="Jelly Rolls"/>
    <property type="match status" value="3"/>
</dbReference>
<feature type="compositionally biased region" description="Low complexity" evidence="2">
    <location>
        <begin position="1421"/>
        <end position="1438"/>
    </location>
</feature>
<keyword evidence="1" id="KW-0175">Coiled coil</keyword>
<feature type="domain" description="Cyclic nucleotide-binding" evidence="3">
    <location>
        <begin position="614"/>
        <end position="714"/>
    </location>
</feature>
<feature type="compositionally biased region" description="Basic and acidic residues" evidence="2">
    <location>
        <begin position="873"/>
        <end position="896"/>
    </location>
</feature>
<feature type="compositionally biased region" description="Basic and acidic residues" evidence="2">
    <location>
        <begin position="977"/>
        <end position="990"/>
    </location>
</feature>
<evidence type="ECO:0000259" key="3">
    <source>
        <dbReference type="PROSITE" id="PS50042"/>
    </source>
</evidence>
<feature type="compositionally biased region" description="Basic and acidic residues" evidence="2">
    <location>
        <begin position="1120"/>
        <end position="1130"/>
    </location>
</feature>
<evidence type="ECO:0000256" key="2">
    <source>
        <dbReference type="SAM" id="MobiDB-lite"/>
    </source>
</evidence>
<dbReference type="InterPro" id="IPR014710">
    <property type="entry name" value="RmlC-like_jellyroll"/>
</dbReference>
<dbReference type="InterPro" id="IPR018490">
    <property type="entry name" value="cNMP-bd_dom_sf"/>
</dbReference>
<feature type="domain" description="Cyclic nucleotide-binding" evidence="3">
    <location>
        <begin position="279"/>
        <end position="378"/>
    </location>
</feature>
<feature type="compositionally biased region" description="Basic and acidic residues" evidence="2">
    <location>
        <begin position="1392"/>
        <end position="1401"/>
    </location>
</feature>
<evidence type="ECO:0000313" key="4">
    <source>
        <dbReference type="EMBL" id="KAK3263161.1"/>
    </source>
</evidence>
<feature type="compositionally biased region" description="Low complexity" evidence="2">
    <location>
        <begin position="898"/>
        <end position="910"/>
    </location>
</feature>
<feature type="compositionally biased region" description="Polar residues" evidence="2">
    <location>
        <begin position="916"/>
        <end position="927"/>
    </location>
</feature>
<dbReference type="InterPro" id="IPR000595">
    <property type="entry name" value="cNMP-bd_dom"/>
</dbReference>
<dbReference type="GO" id="GO:0003700">
    <property type="term" value="F:DNA-binding transcription factor activity"/>
    <property type="evidence" value="ECO:0007669"/>
    <property type="project" value="TreeGrafter"/>
</dbReference>
<organism evidence="4 5">
    <name type="scientific">Cymbomonas tetramitiformis</name>
    <dbReference type="NCBI Taxonomy" id="36881"/>
    <lineage>
        <taxon>Eukaryota</taxon>
        <taxon>Viridiplantae</taxon>
        <taxon>Chlorophyta</taxon>
        <taxon>Pyramimonadophyceae</taxon>
        <taxon>Pyramimonadales</taxon>
        <taxon>Pyramimonadaceae</taxon>
        <taxon>Cymbomonas</taxon>
    </lineage>
</organism>
<protein>
    <recommendedName>
        <fullName evidence="3">Cyclic nucleotide-binding domain-containing protein</fullName>
    </recommendedName>
</protein>
<dbReference type="Proteomes" id="UP001190700">
    <property type="component" value="Unassembled WGS sequence"/>
</dbReference>
<feature type="compositionally biased region" description="Basic and acidic residues" evidence="2">
    <location>
        <begin position="1046"/>
        <end position="1063"/>
    </location>
</feature>
<feature type="compositionally biased region" description="Basic and acidic residues" evidence="2">
    <location>
        <begin position="929"/>
        <end position="956"/>
    </location>
</feature>
<feature type="non-terminal residue" evidence="4">
    <location>
        <position position="1"/>
    </location>
</feature>
<feature type="compositionally biased region" description="Acidic residues" evidence="2">
    <location>
        <begin position="1021"/>
        <end position="1035"/>
    </location>
</feature>
<feature type="region of interest" description="Disordered" evidence="2">
    <location>
        <begin position="857"/>
        <end position="1147"/>
    </location>
</feature>
<evidence type="ECO:0000313" key="5">
    <source>
        <dbReference type="Proteomes" id="UP001190700"/>
    </source>
</evidence>
<comment type="caution">
    <text evidence="4">The sequence shown here is derived from an EMBL/GenBank/DDBJ whole genome shotgun (WGS) entry which is preliminary data.</text>
</comment>